<dbReference type="VEuPathDB" id="TriTrypDB:TvY486_1008880"/>
<dbReference type="InterPro" id="IPR032839">
    <property type="entry name" value="RAB3GAP_N"/>
</dbReference>
<organism evidence="2">
    <name type="scientific">Trypanosoma vivax (strain Y486)</name>
    <dbReference type="NCBI Taxonomy" id="1055687"/>
    <lineage>
        <taxon>Eukaryota</taxon>
        <taxon>Discoba</taxon>
        <taxon>Euglenozoa</taxon>
        <taxon>Kinetoplastea</taxon>
        <taxon>Metakinetoplastina</taxon>
        <taxon>Trypanosomatida</taxon>
        <taxon>Trypanosomatidae</taxon>
        <taxon>Trypanosoma</taxon>
        <taxon>Duttonella</taxon>
    </lineage>
</organism>
<dbReference type="PANTHER" id="PTHR12472:SF0">
    <property type="entry name" value="RAB3 GTPASE-ACTIVATING PROTEIN NON-CATALYTIC SUBUNIT"/>
    <property type="match status" value="1"/>
</dbReference>
<evidence type="ECO:0000313" key="2">
    <source>
        <dbReference type="EMBL" id="CCC51843.1"/>
    </source>
</evidence>
<accession>G0U7I5</accession>
<dbReference type="OMA" id="SQWACEG"/>
<dbReference type="InterPro" id="IPR011047">
    <property type="entry name" value="Quinoprotein_ADH-like_sf"/>
</dbReference>
<gene>
    <name evidence="2" type="ORF">TVY486_1008880</name>
</gene>
<dbReference type="EMBL" id="HE573026">
    <property type="protein sequence ID" value="CCC51843.1"/>
    <property type="molecule type" value="Genomic_DNA"/>
</dbReference>
<feature type="domain" description="Rab3-GAP regulatory subunit N-terminal" evidence="1">
    <location>
        <begin position="353"/>
        <end position="531"/>
    </location>
</feature>
<dbReference type="PANTHER" id="PTHR12472">
    <property type="entry name" value="RAB3-GAP REGULATORY DOMAIN"/>
    <property type="match status" value="1"/>
</dbReference>
<sequence length="1547" mass="169525">MASLRLHGVGTLQGGSPVVHQASPFSSTYVELTTGVYLIAVVNNQNQCVLQLVESHTTVDSFREVASSANASVSPVSDGAQGAARCSNNSPAMSGISAAADMGSLAALRQSFHVPKVFSLLDGEGVVTAIELVRDGARLSDSGAKLLDALYVHLFIGTSNGTVLVCNALRGSIMALVRFRKPVGATHATLKRLTSVAPSSPETRGCGEPIVRFAVHMYLPDSRLNANIVQNVSNVASEALYAVHVVHSSGKVVVLDREALNMIVDEAARCCDAPRPHLGTSWRQPSGSSVFPAAGCASGFVKHITCVFTMDEPKHYSPAELEARMREGVPQERQIRDAAFFLGRKRGTTVLLRSGPEATESLILCGSSPAIATYTYESTPTGLTTTETVKVVFSALRGVFKRALWRPSGTSTDISEEECESTRPEEIKSATQQAKDVFLEADTTVTCVQVDPTCQWAACYSESGGRIYVYDLMGNAVVHVMKGCRSAEFQWHVATIAGKHMLLLVVHLVLRRVVEMHSLRLKRRIAACHVPCDAVLLRPGIASSGRTVLLSSANGTIHRLEVTFNGEVLHQKHAVTVADKAADPSGASHVSDNDEAGKLFTFRRVGERGNRASPYDALMEVIRLPLPTPADDETTFEEYCARFSAVRQNIRTMFSPGALSNNAFPTPVVATGVDVPICSTAAQCLAFIELRQTCISNYHRALHLRWDGNSPMCSVRTAETTCNDEPVFLAGGQPHQTLPPIFDRMAKKLSDDRDVVLSAIIADLLPSIGRFIQSCHSSAPANGPIDCQITAVPLNIFLEFFSIDGFRLEFQPTLVQRYEEKCDVLRDLWSELGTVFLGGGRGVVCLQQQLEICSSLGFRTMHIVAMTVSWLCRSFVQTRTWVSLGSLSDIVFLLKLTDDEAFLAAMELMPCLVVSPMWSVECCEAHLLLLAFFVVLRNNTKPFSSSHRGRFLRLLRQLLGLRASISRVESLLVKEKKSLLSFIRVGGRLRLGSLFPCNDSDTLCASFFKFYSHNAACHLASNTPWGEEVKEMLAPVDLIYWLSIIFRMNGDCGHSGEVAWYRDGQWDYEGFVSRVVEPLLSEFETIGQRCIAETANSSHLTSKRLVPLSALMVVALIMLEDTLAPLRDTTLAFWEEGSVPDSNLFEAGRGHTSRVLGRPSGSRSTRDYFKSCSALARVCLELAEQLMDNGDQQSCGKTVESIIHFLSVDEASVFPLVPIVVRLGFDDLVASLRTCPLESLERIREAYHFVQTVSLFAFRDGAVGVNMMPPSLPHISWATMYMKPDSLLTFCCSRNSRKEEFRICDSEERLMMRSVFMRDLAFALLTNGLSVVDVDFMGKLSNSMGLSRNVTDLHLLVLLHVESALLQPETEIGGLLHDITNRHLAAFIAVFNLKLILASCFRYYADLKAAIPSDRRHEKQQTVLRLQSMSATMSDNFRTWLHSNATDCSNVLVPDACEAGAGTALAFDYRLVAHLCAHGPDHVRRVEERVRECFQSSESTAKLQNMRAVALTLARIAKEGASLLPAESLCGVANELPAVVARLADLI</sequence>
<evidence type="ECO:0000259" key="1">
    <source>
        <dbReference type="Pfam" id="PF14655"/>
    </source>
</evidence>
<proteinExistence type="predicted"/>
<protein>
    <recommendedName>
        <fullName evidence="1">Rab3-GAP regulatory subunit N-terminal domain-containing protein</fullName>
    </recommendedName>
</protein>
<reference evidence="2" key="1">
    <citation type="journal article" date="2012" name="Proc. Natl. Acad. Sci. U.S.A.">
        <title>Antigenic diversity is generated by distinct evolutionary mechanisms in African trypanosome species.</title>
        <authorList>
            <person name="Jackson A.P."/>
            <person name="Berry A."/>
            <person name="Aslett M."/>
            <person name="Allison H.C."/>
            <person name="Burton P."/>
            <person name="Vavrova-Anderson J."/>
            <person name="Brown R."/>
            <person name="Browne H."/>
            <person name="Corton N."/>
            <person name="Hauser H."/>
            <person name="Gamble J."/>
            <person name="Gilderthorp R."/>
            <person name="Marcello L."/>
            <person name="McQuillan J."/>
            <person name="Otto T.D."/>
            <person name="Quail M.A."/>
            <person name="Sanders M.J."/>
            <person name="van Tonder A."/>
            <person name="Ginger M.L."/>
            <person name="Field M.C."/>
            <person name="Barry J.D."/>
            <person name="Hertz-Fowler C."/>
            <person name="Berriman M."/>
        </authorList>
    </citation>
    <scope>NUCLEOTIDE SEQUENCE</scope>
    <source>
        <strain evidence="2">Y486</strain>
    </source>
</reference>
<dbReference type="InterPro" id="IPR026059">
    <property type="entry name" value="Rab3GAP2"/>
</dbReference>
<name>G0U7I5_TRYVY</name>
<dbReference type="Pfam" id="PF14655">
    <property type="entry name" value="RAB3GAP2_N"/>
    <property type="match status" value="1"/>
</dbReference>
<dbReference type="SUPFAM" id="SSF50998">
    <property type="entry name" value="Quinoprotein alcohol dehydrogenase-like"/>
    <property type="match status" value="1"/>
</dbReference>